<keyword evidence="5" id="KW-0547">Nucleotide-binding</keyword>
<evidence type="ECO:0000256" key="2">
    <source>
        <dbReference type="ARBA" id="ARBA00005417"/>
    </source>
</evidence>
<dbReference type="Pfam" id="PF08352">
    <property type="entry name" value="oligo_HPY"/>
    <property type="match status" value="1"/>
</dbReference>
<keyword evidence="7" id="KW-0472">Membrane</keyword>
<evidence type="ECO:0000256" key="3">
    <source>
        <dbReference type="ARBA" id="ARBA00022448"/>
    </source>
</evidence>
<dbReference type="SUPFAM" id="SSF52540">
    <property type="entry name" value="P-loop containing nucleoside triphosphate hydrolases"/>
    <property type="match status" value="1"/>
</dbReference>
<dbReference type="RefSeq" id="WP_244619496.1">
    <property type="nucleotide sequence ID" value="NZ_BJYZ01000009.1"/>
</dbReference>
<evidence type="ECO:0000259" key="8">
    <source>
        <dbReference type="PROSITE" id="PS50893"/>
    </source>
</evidence>
<dbReference type="InterPro" id="IPR003439">
    <property type="entry name" value="ABC_transporter-like_ATP-bd"/>
</dbReference>
<dbReference type="SMART" id="SM00382">
    <property type="entry name" value="AAA"/>
    <property type="match status" value="1"/>
</dbReference>
<keyword evidence="6 9" id="KW-0067">ATP-binding</keyword>
<dbReference type="EMBL" id="BJYZ01000009">
    <property type="protein sequence ID" value="GEO38348.1"/>
    <property type="molecule type" value="Genomic_DNA"/>
</dbReference>
<organism evidence="9 10">
    <name type="scientific">Skermanella aerolata</name>
    <dbReference type="NCBI Taxonomy" id="393310"/>
    <lineage>
        <taxon>Bacteria</taxon>
        <taxon>Pseudomonadati</taxon>
        <taxon>Pseudomonadota</taxon>
        <taxon>Alphaproteobacteria</taxon>
        <taxon>Rhodospirillales</taxon>
        <taxon>Azospirillaceae</taxon>
        <taxon>Skermanella</taxon>
    </lineage>
</organism>
<keyword evidence="4" id="KW-1003">Cell membrane</keyword>
<dbReference type="PROSITE" id="PS00211">
    <property type="entry name" value="ABC_TRANSPORTER_1"/>
    <property type="match status" value="1"/>
</dbReference>
<evidence type="ECO:0000256" key="1">
    <source>
        <dbReference type="ARBA" id="ARBA00004417"/>
    </source>
</evidence>
<dbReference type="PANTHER" id="PTHR43297">
    <property type="entry name" value="OLIGOPEPTIDE TRANSPORT ATP-BINDING PROTEIN APPD"/>
    <property type="match status" value="1"/>
</dbReference>
<dbReference type="GO" id="GO:0005886">
    <property type="term" value="C:plasma membrane"/>
    <property type="evidence" value="ECO:0007669"/>
    <property type="project" value="UniProtKB-SubCell"/>
</dbReference>
<dbReference type="PANTHER" id="PTHR43297:SF2">
    <property type="entry name" value="DIPEPTIDE TRANSPORT ATP-BINDING PROTEIN DPPD"/>
    <property type="match status" value="1"/>
</dbReference>
<dbReference type="NCBIfam" id="TIGR01727">
    <property type="entry name" value="oligo_HPY"/>
    <property type="match status" value="1"/>
</dbReference>
<dbReference type="GO" id="GO:0015833">
    <property type="term" value="P:peptide transport"/>
    <property type="evidence" value="ECO:0007669"/>
    <property type="project" value="InterPro"/>
</dbReference>
<keyword evidence="3" id="KW-0813">Transport</keyword>
<evidence type="ECO:0000313" key="10">
    <source>
        <dbReference type="Proteomes" id="UP000321523"/>
    </source>
</evidence>
<reference evidence="9 10" key="1">
    <citation type="submission" date="2019-07" db="EMBL/GenBank/DDBJ databases">
        <title>Whole genome shotgun sequence of Skermanella aerolata NBRC 106429.</title>
        <authorList>
            <person name="Hosoyama A."/>
            <person name="Uohara A."/>
            <person name="Ohji S."/>
            <person name="Ichikawa N."/>
        </authorList>
    </citation>
    <scope>NUCLEOTIDE SEQUENCE [LARGE SCALE GENOMIC DNA]</scope>
    <source>
        <strain evidence="9 10">NBRC 106429</strain>
    </source>
</reference>
<keyword evidence="10" id="KW-1185">Reference proteome</keyword>
<dbReference type="InterPro" id="IPR027417">
    <property type="entry name" value="P-loop_NTPase"/>
</dbReference>
<sequence length="343" mass="37622">MAADMDASSVLDVRNLAVSFRTDRGEVPAVHDVSFTVKPGETLALVGESGSGKSVTSLAVMRLTPPAPQASLTGSILFRGRDGQVRDLATLAEHEMQAMRGNEISMIFQEPMTSLNPVHRIGDQIAEAVRYHRKVDRQAALDRAEELLVLVGIPEPRKRLKSYPHHLSGGMRQRVMIAMALACDPSVLIADEPTTALDVTVQAQILELLKELQERTGMAVVFITHNLGVVAEIADRVMVMYAGRIVERGGVVPLLKHPLMPYTHGLLRSVPRLELAAFGQAKLEAIRGNVPDPTRMPQGCSFHPRCDHAELGRCDRTIPILEEAEADHLVRCHRWRAIASVEA</sequence>
<dbReference type="CDD" id="cd03257">
    <property type="entry name" value="ABC_NikE_OppD_transporters"/>
    <property type="match status" value="1"/>
</dbReference>
<accession>A0A512DPF1</accession>
<dbReference type="InterPro" id="IPR017871">
    <property type="entry name" value="ABC_transporter-like_CS"/>
</dbReference>
<dbReference type="InterPro" id="IPR050388">
    <property type="entry name" value="ABC_Ni/Peptide_Import"/>
</dbReference>
<dbReference type="PROSITE" id="PS50893">
    <property type="entry name" value="ABC_TRANSPORTER_2"/>
    <property type="match status" value="1"/>
</dbReference>
<comment type="similarity">
    <text evidence="2">Belongs to the ABC transporter superfamily.</text>
</comment>
<dbReference type="FunFam" id="3.40.50.300:FF:000016">
    <property type="entry name" value="Oligopeptide ABC transporter ATP-binding component"/>
    <property type="match status" value="1"/>
</dbReference>
<evidence type="ECO:0000256" key="4">
    <source>
        <dbReference type="ARBA" id="ARBA00022475"/>
    </source>
</evidence>
<dbReference type="Pfam" id="PF00005">
    <property type="entry name" value="ABC_tran"/>
    <property type="match status" value="1"/>
</dbReference>
<dbReference type="Gene3D" id="3.40.50.300">
    <property type="entry name" value="P-loop containing nucleotide triphosphate hydrolases"/>
    <property type="match status" value="1"/>
</dbReference>
<gene>
    <name evidence="9" type="ORF">SAE02_24960</name>
</gene>
<name>A0A512DPF1_9PROT</name>
<dbReference type="AlphaFoldDB" id="A0A512DPF1"/>
<evidence type="ECO:0000256" key="6">
    <source>
        <dbReference type="ARBA" id="ARBA00022840"/>
    </source>
</evidence>
<evidence type="ECO:0000256" key="5">
    <source>
        <dbReference type="ARBA" id="ARBA00022741"/>
    </source>
</evidence>
<evidence type="ECO:0000256" key="7">
    <source>
        <dbReference type="ARBA" id="ARBA00023136"/>
    </source>
</evidence>
<dbReference type="Proteomes" id="UP000321523">
    <property type="component" value="Unassembled WGS sequence"/>
</dbReference>
<dbReference type="InterPro" id="IPR013563">
    <property type="entry name" value="Oligopep_ABC_C"/>
</dbReference>
<dbReference type="InterPro" id="IPR003593">
    <property type="entry name" value="AAA+_ATPase"/>
</dbReference>
<comment type="caution">
    <text evidence="9">The sequence shown here is derived from an EMBL/GenBank/DDBJ whole genome shotgun (WGS) entry which is preliminary data.</text>
</comment>
<proteinExistence type="inferred from homology"/>
<dbReference type="GO" id="GO:0016887">
    <property type="term" value="F:ATP hydrolysis activity"/>
    <property type="evidence" value="ECO:0007669"/>
    <property type="project" value="InterPro"/>
</dbReference>
<evidence type="ECO:0000313" key="9">
    <source>
        <dbReference type="EMBL" id="GEO38348.1"/>
    </source>
</evidence>
<comment type="subcellular location">
    <subcellularLocation>
        <location evidence="1">Cell inner membrane</location>
        <topology evidence="1">Peripheral membrane protein</topology>
    </subcellularLocation>
</comment>
<protein>
    <submittedName>
        <fullName evidence="9">ABC transporter ATP-binding protein</fullName>
    </submittedName>
</protein>
<dbReference type="GO" id="GO:0005524">
    <property type="term" value="F:ATP binding"/>
    <property type="evidence" value="ECO:0007669"/>
    <property type="project" value="UniProtKB-KW"/>
</dbReference>
<dbReference type="GO" id="GO:0055085">
    <property type="term" value="P:transmembrane transport"/>
    <property type="evidence" value="ECO:0007669"/>
    <property type="project" value="UniProtKB-ARBA"/>
</dbReference>
<feature type="domain" description="ABC transporter" evidence="8">
    <location>
        <begin position="13"/>
        <end position="267"/>
    </location>
</feature>